<evidence type="ECO:0000313" key="7">
    <source>
        <dbReference type="EMBL" id="KKQ17183.1"/>
    </source>
</evidence>
<evidence type="ECO:0000256" key="4">
    <source>
        <dbReference type="ARBA" id="ARBA00035244"/>
    </source>
</evidence>
<dbReference type="InterPro" id="IPR013005">
    <property type="entry name" value="Ribosomal_uL4-like"/>
</dbReference>
<comment type="caution">
    <text evidence="7">The sequence shown here is derived from an EMBL/GenBank/DDBJ whole genome shotgun (WGS) entry which is preliminary data.</text>
</comment>
<dbReference type="PANTHER" id="PTHR10746">
    <property type="entry name" value="50S RIBOSOMAL PROTEIN L4"/>
    <property type="match status" value="1"/>
</dbReference>
<feature type="region of interest" description="Disordered" evidence="6">
    <location>
        <begin position="54"/>
        <end position="83"/>
    </location>
</feature>
<dbReference type="InterPro" id="IPR023574">
    <property type="entry name" value="Ribosomal_uL4_dom_sf"/>
</dbReference>
<dbReference type="GO" id="GO:0005840">
    <property type="term" value="C:ribosome"/>
    <property type="evidence" value="ECO:0007669"/>
    <property type="project" value="UniProtKB-KW"/>
</dbReference>
<dbReference type="GO" id="GO:1990904">
    <property type="term" value="C:ribonucleoprotein complex"/>
    <property type="evidence" value="ECO:0007669"/>
    <property type="project" value="UniProtKB-KW"/>
</dbReference>
<evidence type="ECO:0000256" key="3">
    <source>
        <dbReference type="ARBA" id="ARBA00023274"/>
    </source>
</evidence>
<evidence type="ECO:0000256" key="6">
    <source>
        <dbReference type="SAM" id="MobiDB-lite"/>
    </source>
</evidence>
<protein>
    <recommendedName>
        <fullName evidence="4">Large ribosomal subunit protein uL4</fullName>
    </recommendedName>
    <alternativeName>
        <fullName evidence="5">50S ribosomal protein L4</fullName>
    </alternativeName>
</protein>
<dbReference type="GO" id="GO:0003735">
    <property type="term" value="F:structural constituent of ribosome"/>
    <property type="evidence" value="ECO:0007669"/>
    <property type="project" value="InterPro"/>
</dbReference>
<dbReference type="Pfam" id="PF00573">
    <property type="entry name" value="Ribosomal_L4"/>
    <property type="match status" value="1"/>
</dbReference>
<evidence type="ECO:0000256" key="1">
    <source>
        <dbReference type="ARBA" id="ARBA00010528"/>
    </source>
</evidence>
<evidence type="ECO:0000313" key="8">
    <source>
        <dbReference type="Proteomes" id="UP000034508"/>
    </source>
</evidence>
<keyword evidence="3" id="KW-0687">Ribonucleoprotein</keyword>
<evidence type="ECO:0000256" key="5">
    <source>
        <dbReference type="ARBA" id="ARBA00035462"/>
    </source>
</evidence>
<dbReference type="Gene3D" id="3.40.1370.10">
    <property type="match status" value="1"/>
</dbReference>
<proteinExistence type="inferred from homology"/>
<organism evidence="7 8">
    <name type="scientific">Berkelbacteria bacterium GW2011_GWA1_36_9</name>
    <dbReference type="NCBI Taxonomy" id="1618331"/>
    <lineage>
        <taxon>Bacteria</taxon>
        <taxon>Candidatus Berkelbacteria</taxon>
    </lineage>
</organism>
<dbReference type="SUPFAM" id="SSF52166">
    <property type="entry name" value="Ribosomal protein L4"/>
    <property type="match status" value="1"/>
</dbReference>
<dbReference type="NCBIfam" id="TIGR03953">
    <property type="entry name" value="rplD_bact"/>
    <property type="match status" value="1"/>
</dbReference>
<dbReference type="PANTHER" id="PTHR10746:SF6">
    <property type="entry name" value="LARGE RIBOSOMAL SUBUNIT PROTEIN UL4M"/>
    <property type="match status" value="1"/>
</dbReference>
<dbReference type="PATRIC" id="fig|1618331.3.peg.881"/>
<comment type="similarity">
    <text evidence="1">Belongs to the universal ribosomal protein uL4 family.</text>
</comment>
<dbReference type="AlphaFoldDB" id="A0A0G0FDK2"/>
<evidence type="ECO:0000256" key="2">
    <source>
        <dbReference type="ARBA" id="ARBA00022980"/>
    </source>
</evidence>
<dbReference type="GO" id="GO:0006412">
    <property type="term" value="P:translation"/>
    <property type="evidence" value="ECO:0007669"/>
    <property type="project" value="InterPro"/>
</dbReference>
<dbReference type="InterPro" id="IPR002136">
    <property type="entry name" value="Ribosomal_uL4"/>
</dbReference>
<gene>
    <name evidence="7" type="ORF">US31_C0021G0013</name>
</gene>
<accession>A0A0G0FDK2</accession>
<reference evidence="7 8" key="1">
    <citation type="journal article" date="2015" name="Nature">
        <title>rRNA introns, odd ribosomes, and small enigmatic genomes across a large radiation of phyla.</title>
        <authorList>
            <person name="Brown C.T."/>
            <person name="Hug L.A."/>
            <person name="Thomas B.C."/>
            <person name="Sharon I."/>
            <person name="Castelle C.J."/>
            <person name="Singh A."/>
            <person name="Wilkins M.J."/>
            <person name="Williams K.H."/>
            <person name="Banfield J.F."/>
        </authorList>
    </citation>
    <scope>NUCLEOTIDE SEQUENCE [LARGE SCALE GENOMIC DNA]</scope>
</reference>
<sequence>MKDKINFSLPKGFDLKKAEKLLAQVVRVFEDRTHFGLNKVKTRSEVNRTRKKLYKQKGTGGARHGARSAPIFVGGGKAHGPKGVKRELKMPLKMKKKALSLVLAIKFDKKEAKFIENIEKIKKTKDAVKKITELKLKGQTLVVLAEKNQNLARFFKNIKNTKTLSFNNLNAYEVIKFKNILVDSLVSKDKKESNKK</sequence>
<name>A0A0G0FDK2_9BACT</name>
<keyword evidence="2 7" id="KW-0689">Ribosomal protein</keyword>
<dbReference type="EMBL" id="LBSM01000021">
    <property type="protein sequence ID" value="KKQ17183.1"/>
    <property type="molecule type" value="Genomic_DNA"/>
</dbReference>
<dbReference type="Proteomes" id="UP000034508">
    <property type="component" value="Unassembled WGS sequence"/>
</dbReference>